<protein>
    <submittedName>
        <fullName evidence="5">Regulatory protein, luxR family</fullName>
    </submittedName>
</protein>
<dbReference type="Proteomes" id="UP000198607">
    <property type="component" value="Unassembled WGS sequence"/>
</dbReference>
<dbReference type="Gene3D" id="1.10.10.10">
    <property type="entry name" value="Winged helix-like DNA-binding domain superfamily/Winged helix DNA-binding domain"/>
    <property type="match status" value="1"/>
</dbReference>
<proteinExistence type="predicted"/>
<gene>
    <name evidence="5" type="ORF">SAMN05660652_01431</name>
</gene>
<dbReference type="GO" id="GO:0006355">
    <property type="term" value="P:regulation of DNA-templated transcription"/>
    <property type="evidence" value="ECO:0007669"/>
    <property type="project" value="InterPro"/>
</dbReference>
<dbReference type="RefSeq" id="WP_091935957.1">
    <property type="nucleotide sequence ID" value="NZ_FNCY01000004.1"/>
</dbReference>
<dbReference type="GO" id="GO:0003677">
    <property type="term" value="F:DNA binding"/>
    <property type="evidence" value="ECO:0007669"/>
    <property type="project" value="UniProtKB-KW"/>
</dbReference>
<dbReference type="EMBL" id="FNCY01000004">
    <property type="protein sequence ID" value="SDH21984.1"/>
    <property type="molecule type" value="Genomic_DNA"/>
</dbReference>
<dbReference type="Pfam" id="PF00196">
    <property type="entry name" value="GerE"/>
    <property type="match status" value="1"/>
</dbReference>
<dbReference type="STRING" id="83767.SAMN05660652_01431"/>
<feature type="domain" description="HTH luxR-type" evidence="4">
    <location>
        <begin position="254"/>
        <end position="318"/>
    </location>
</feature>
<keyword evidence="3" id="KW-0804">Transcription</keyword>
<evidence type="ECO:0000313" key="5">
    <source>
        <dbReference type="EMBL" id="SDH21984.1"/>
    </source>
</evidence>
<dbReference type="PROSITE" id="PS00622">
    <property type="entry name" value="HTH_LUXR_1"/>
    <property type="match status" value="1"/>
</dbReference>
<sequence>MEQFSKVVLDIYGSAHECSLTEFDSQALGLMKRLVGFDSAAVLGIVYAPENGIKVQSIHLHNQPIEKLTERQHLKSEDGLGVMALRHKGRSIIADSQVDNRHKPDMLAYCRKFNVAHGLTLIDEGISKFNLDTISLWRARPKDAYDATDKKLSELIIPHLFKARAINQRIHLKHDEPQLQRISLLSGFDGSLQFADAPTIAVLAAEWGNWIPPILPALFMEALRRSSSRQYLGRTFNATCTVHDRFLFIQLTLHPRRNGLTQAETRVASLAAKGLSYKEIAREIGISPATVRNQLHSIYLKLGIANKAALAQSFSAEIRLLQAPVA</sequence>
<dbReference type="CDD" id="cd06170">
    <property type="entry name" value="LuxR_C_like"/>
    <property type="match status" value="1"/>
</dbReference>
<dbReference type="InterPro" id="IPR000792">
    <property type="entry name" value="Tscrpt_reg_LuxR_C"/>
</dbReference>
<evidence type="ECO:0000256" key="2">
    <source>
        <dbReference type="ARBA" id="ARBA00023125"/>
    </source>
</evidence>
<keyword evidence="6" id="KW-1185">Reference proteome</keyword>
<accession>A0A1G8AM21</accession>
<dbReference type="SUPFAM" id="SSF46894">
    <property type="entry name" value="C-terminal effector domain of the bipartite response regulators"/>
    <property type="match status" value="1"/>
</dbReference>
<evidence type="ECO:0000256" key="3">
    <source>
        <dbReference type="ARBA" id="ARBA00023163"/>
    </source>
</evidence>
<dbReference type="PROSITE" id="PS50043">
    <property type="entry name" value="HTH_LUXR_2"/>
    <property type="match status" value="1"/>
</dbReference>
<dbReference type="PANTHER" id="PTHR44688">
    <property type="entry name" value="DNA-BINDING TRANSCRIPTIONAL ACTIVATOR DEVR_DOSR"/>
    <property type="match status" value="1"/>
</dbReference>
<dbReference type="InterPro" id="IPR016032">
    <property type="entry name" value="Sig_transdc_resp-reg_C-effctor"/>
</dbReference>
<reference evidence="5 6" key="1">
    <citation type="submission" date="2016-10" db="EMBL/GenBank/DDBJ databases">
        <authorList>
            <person name="de Groot N.N."/>
        </authorList>
    </citation>
    <scope>NUCLEOTIDE SEQUENCE [LARGE SCALE GENOMIC DNA]</scope>
    <source>
        <strain evidence="5 6">DSM 5885</strain>
    </source>
</reference>
<dbReference type="PANTHER" id="PTHR44688:SF16">
    <property type="entry name" value="DNA-BINDING TRANSCRIPTIONAL ACTIVATOR DEVR_DOSR"/>
    <property type="match status" value="1"/>
</dbReference>
<dbReference type="OrthoDB" id="8768171at2"/>
<organism evidence="5 6">
    <name type="scientific">Propionivibrio dicarboxylicus</name>
    <dbReference type="NCBI Taxonomy" id="83767"/>
    <lineage>
        <taxon>Bacteria</taxon>
        <taxon>Pseudomonadati</taxon>
        <taxon>Pseudomonadota</taxon>
        <taxon>Betaproteobacteria</taxon>
        <taxon>Rhodocyclales</taxon>
        <taxon>Rhodocyclaceae</taxon>
        <taxon>Propionivibrio</taxon>
    </lineage>
</organism>
<evidence type="ECO:0000313" key="6">
    <source>
        <dbReference type="Proteomes" id="UP000198607"/>
    </source>
</evidence>
<evidence type="ECO:0000259" key="4">
    <source>
        <dbReference type="PROSITE" id="PS50043"/>
    </source>
</evidence>
<keyword evidence="2" id="KW-0238">DNA-binding</keyword>
<dbReference type="PRINTS" id="PR00038">
    <property type="entry name" value="HTHLUXR"/>
</dbReference>
<keyword evidence="1" id="KW-0805">Transcription regulation</keyword>
<dbReference type="AlphaFoldDB" id="A0A1G8AM21"/>
<name>A0A1G8AM21_9RHOO</name>
<dbReference type="SMART" id="SM00421">
    <property type="entry name" value="HTH_LUXR"/>
    <property type="match status" value="1"/>
</dbReference>
<evidence type="ECO:0000256" key="1">
    <source>
        <dbReference type="ARBA" id="ARBA00023015"/>
    </source>
</evidence>
<dbReference type="InterPro" id="IPR036388">
    <property type="entry name" value="WH-like_DNA-bd_sf"/>
</dbReference>